<dbReference type="Proteomes" id="UP000542811">
    <property type="component" value="Unassembled WGS sequence"/>
</dbReference>
<organism evidence="1 2">
    <name type="scientific">Rhizobium laguerreae</name>
    <dbReference type="NCBI Taxonomy" id="1076926"/>
    <lineage>
        <taxon>Bacteria</taxon>
        <taxon>Pseudomonadati</taxon>
        <taxon>Pseudomonadota</taxon>
        <taxon>Alphaproteobacteria</taxon>
        <taxon>Hyphomicrobiales</taxon>
        <taxon>Rhizobiaceae</taxon>
        <taxon>Rhizobium/Agrobacterium group</taxon>
        <taxon>Rhizobium</taxon>
    </lineage>
</organism>
<proteinExistence type="predicted"/>
<gene>
    <name evidence="1" type="ORF">FHS25_003780</name>
</gene>
<sequence>MTNIARRSYPNCPEIAEHQHKMLEGNIISPCECWVTVIRGGGLVPTHRPSSERRLPVLSAKIAMRYKTICLGLHEYGR</sequence>
<protein>
    <submittedName>
        <fullName evidence="1">Uncharacterized protein</fullName>
    </submittedName>
</protein>
<accession>A0ABR6GAJ4</accession>
<dbReference type="EMBL" id="JACHXX010000004">
    <property type="protein sequence ID" value="MBB3163302.1"/>
    <property type="molecule type" value="Genomic_DNA"/>
</dbReference>
<evidence type="ECO:0000313" key="2">
    <source>
        <dbReference type="Proteomes" id="UP000542811"/>
    </source>
</evidence>
<evidence type="ECO:0000313" key="1">
    <source>
        <dbReference type="EMBL" id="MBB3163302.1"/>
    </source>
</evidence>
<comment type="caution">
    <text evidence="1">The sequence shown here is derived from an EMBL/GenBank/DDBJ whole genome shotgun (WGS) entry which is preliminary data.</text>
</comment>
<keyword evidence="2" id="KW-1185">Reference proteome</keyword>
<name>A0ABR6GAJ4_9HYPH</name>
<reference evidence="1 2" key="1">
    <citation type="submission" date="2020-08" db="EMBL/GenBank/DDBJ databases">
        <title>Genomic Encyclopedia of Type Strains, Phase III (KMG-III): the genomes of soil and plant-associated and newly described type strains.</title>
        <authorList>
            <person name="Whitman W."/>
        </authorList>
    </citation>
    <scope>NUCLEOTIDE SEQUENCE [LARGE SCALE GENOMIC DNA]</scope>
    <source>
        <strain evidence="1 2">CECT 8280</strain>
    </source>
</reference>